<dbReference type="EMBL" id="CP002902">
    <property type="protein sequence ID" value="AEJ43542.1"/>
    <property type="molecule type" value="Genomic_DNA"/>
</dbReference>
<dbReference type="HOGENOM" id="CLU_3179341_0_0_9"/>
<gene>
    <name evidence="1" type="ordered locus">TC41_1613</name>
</gene>
<protein>
    <submittedName>
        <fullName evidence="1">Uncharacterized protein</fullName>
    </submittedName>
</protein>
<organism evidence="1 2">
    <name type="scientific">Alicyclobacillus acidocaldarius (strain Tc-4-1)</name>
    <name type="common">Bacillus acidocaldarius</name>
    <dbReference type="NCBI Taxonomy" id="1048834"/>
    <lineage>
        <taxon>Bacteria</taxon>
        <taxon>Bacillati</taxon>
        <taxon>Bacillota</taxon>
        <taxon>Bacilli</taxon>
        <taxon>Bacillales</taxon>
        <taxon>Alicyclobacillaceae</taxon>
        <taxon>Alicyclobacillus</taxon>
    </lineage>
</organism>
<dbReference type="KEGG" id="aad:TC41_1613"/>
<dbReference type="STRING" id="1048834.TC41_1613"/>
<evidence type="ECO:0000313" key="1">
    <source>
        <dbReference type="EMBL" id="AEJ43542.1"/>
    </source>
</evidence>
<name>F8IKG4_ALIAT</name>
<dbReference type="AlphaFoldDB" id="F8IKG4"/>
<evidence type="ECO:0000313" key="2">
    <source>
        <dbReference type="Proteomes" id="UP000000292"/>
    </source>
</evidence>
<dbReference type="Proteomes" id="UP000000292">
    <property type="component" value="Chromosome"/>
</dbReference>
<sequence length="46" mass="5212">MGAEDKRIQPGGSFIKGEVRPTRRHAGRRVFFLLTRASLQAFRLAL</sequence>
<reference evidence="1 2" key="1">
    <citation type="journal article" date="2011" name="J. Bacteriol.">
        <title>Complete Genome Sequence of Alicyclobacillus acidocaldarius Strain Tc-4-1.</title>
        <authorList>
            <person name="Chen Y."/>
            <person name="He Y."/>
            <person name="Zhang B."/>
            <person name="Yang J."/>
            <person name="Li W."/>
            <person name="Dong Z."/>
            <person name="Hu S."/>
        </authorList>
    </citation>
    <scope>NUCLEOTIDE SEQUENCE [LARGE SCALE GENOMIC DNA]</scope>
    <source>
        <strain evidence="1 2">Tc-4-1</strain>
    </source>
</reference>
<reference evidence="2" key="2">
    <citation type="submission" date="2011-06" db="EMBL/GenBank/DDBJ databases">
        <title>The complete genome sequence of Alicyclobacillus acidocaldarius sp. Tc-4-1.</title>
        <authorList>
            <person name="Chen Y."/>
            <person name="He Y."/>
            <person name="Dong Z."/>
            <person name="Hu S."/>
        </authorList>
    </citation>
    <scope>NUCLEOTIDE SEQUENCE [LARGE SCALE GENOMIC DNA]</scope>
    <source>
        <strain evidence="2">Tc-4-1</strain>
    </source>
</reference>
<accession>F8IKG4</accession>
<proteinExistence type="predicted"/>